<evidence type="ECO:0000313" key="2">
    <source>
        <dbReference type="Proteomes" id="UP000582837"/>
    </source>
</evidence>
<dbReference type="RefSeq" id="WP_205762138.1">
    <property type="nucleotide sequence ID" value="NZ_JABDTL010000002.1"/>
</dbReference>
<dbReference type="InterPro" id="IPR050049">
    <property type="entry name" value="Dodecin_bact"/>
</dbReference>
<name>A0A841GU73_9BACT</name>
<dbReference type="InterPro" id="IPR036694">
    <property type="entry name" value="Dodecin-like_sf"/>
</dbReference>
<reference evidence="1 2" key="1">
    <citation type="submission" date="2020-08" db="EMBL/GenBank/DDBJ databases">
        <title>Genomic Encyclopedia of Type Strains, Phase IV (KMG-IV): sequencing the most valuable type-strain genomes for metagenomic binning, comparative biology and taxonomic classification.</title>
        <authorList>
            <person name="Goeker M."/>
        </authorList>
    </citation>
    <scope>NUCLEOTIDE SEQUENCE [LARGE SCALE GENOMIC DNA]</scope>
    <source>
        <strain evidence="1 2">DSM 29007</strain>
    </source>
</reference>
<dbReference type="InterPro" id="IPR025543">
    <property type="entry name" value="Dodecin-like"/>
</dbReference>
<sequence length="71" mass="8118">MSGVYKSIEMVGTSAQSFEDATRGAVKRAAESMRNLEWLEVVEQRGYIKGNEVGEYQVKLKLWFKLEDNES</sequence>
<dbReference type="Gene3D" id="3.30.1660.10">
    <property type="entry name" value="Flavin-binding protein dodecin"/>
    <property type="match status" value="1"/>
</dbReference>
<accession>A0A841GU73</accession>
<dbReference type="Proteomes" id="UP000582837">
    <property type="component" value="Unassembled WGS sequence"/>
</dbReference>
<evidence type="ECO:0008006" key="3">
    <source>
        <dbReference type="Google" id="ProtNLM"/>
    </source>
</evidence>
<dbReference type="Pfam" id="PF07311">
    <property type="entry name" value="Dodecin"/>
    <property type="match status" value="1"/>
</dbReference>
<organism evidence="1 2">
    <name type="scientific">Longimicrobium terrae</name>
    <dbReference type="NCBI Taxonomy" id="1639882"/>
    <lineage>
        <taxon>Bacteria</taxon>
        <taxon>Pseudomonadati</taxon>
        <taxon>Gemmatimonadota</taxon>
        <taxon>Longimicrobiia</taxon>
        <taxon>Longimicrobiales</taxon>
        <taxon>Longimicrobiaceae</taxon>
        <taxon>Longimicrobium</taxon>
    </lineage>
</organism>
<dbReference type="EMBL" id="JACHIA010000001">
    <property type="protein sequence ID" value="MBB6068453.1"/>
    <property type="molecule type" value="Genomic_DNA"/>
</dbReference>
<dbReference type="NCBIfam" id="NF043052">
    <property type="entry name" value="DodecBact"/>
    <property type="match status" value="1"/>
</dbReference>
<dbReference type="SUPFAM" id="SSF89807">
    <property type="entry name" value="Dodecin-like"/>
    <property type="match status" value="1"/>
</dbReference>
<dbReference type="PANTHER" id="PTHR39324">
    <property type="entry name" value="CALCIUM DODECIN"/>
    <property type="match status" value="1"/>
</dbReference>
<comment type="caution">
    <text evidence="1">The sequence shown here is derived from an EMBL/GenBank/DDBJ whole genome shotgun (WGS) entry which is preliminary data.</text>
</comment>
<gene>
    <name evidence="1" type="ORF">HNQ61_000064</name>
</gene>
<keyword evidence="2" id="KW-1185">Reference proteome</keyword>
<evidence type="ECO:0000313" key="1">
    <source>
        <dbReference type="EMBL" id="MBB6068453.1"/>
    </source>
</evidence>
<proteinExistence type="predicted"/>
<dbReference type="AlphaFoldDB" id="A0A841GU73"/>
<dbReference type="PANTHER" id="PTHR39324:SF1">
    <property type="entry name" value="CALCIUM DODECIN"/>
    <property type="match status" value="1"/>
</dbReference>
<dbReference type="InterPro" id="IPR009923">
    <property type="entry name" value="Dodecin"/>
</dbReference>
<protein>
    <recommendedName>
        <fullName evidence="3">Dodecin domain-containing protein</fullName>
    </recommendedName>
</protein>